<evidence type="ECO:0000313" key="2">
    <source>
        <dbReference type="Proteomes" id="UP000260812"/>
    </source>
</evidence>
<proteinExistence type="predicted"/>
<dbReference type="GeneID" id="97990663"/>
<name>A0A3E3HV12_9FIRM</name>
<dbReference type="Proteomes" id="UP000260812">
    <property type="component" value="Unassembled WGS sequence"/>
</dbReference>
<dbReference type="EMBL" id="QVLV01000040">
    <property type="protein sequence ID" value="RGE55669.1"/>
    <property type="molecule type" value="Genomic_DNA"/>
</dbReference>
<sequence>MEHAKELITMVVYGDNRSNIADCVDELQPFIGEVLPDPEEMAFVTENIDVMISAKDYLI</sequence>
<keyword evidence="2" id="KW-1185">Reference proteome</keyword>
<comment type="caution">
    <text evidence="1">The sequence shown here is derived from an EMBL/GenBank/DDBJ whole genome shotgun (WGS) entry which is preliminary data.</text>
</comment>
<evidence type="ECO:0000313" key="1">
    <source>
        <dbReference type="EMBL" id="RGE55669.1"/>
    </source>
</evidence>
<reference evidence="1 2" key="1">
    <citation type="submission" date="2018-08" db="EMBL/GenBank/DDBJ databases">
        <title>A genome reference for cultivated species of the human gut microbiota.</title>
        <authorList>
            <person name="Zou Y."/>
            <person name="Xue W."/>
            <person name="Luo G."/>
        </authorList>
    </citation>
    <scope>NUCLEOTIDE SEQUENCE [LARGE SCALE GENOMIC DNA]</scope>
    <source>
        <strain evidence="1 2">TF05-5AC</strain>
    </source>
</reference>
<gene>
    <name evidence="1" type="ORF">DXC51_28370</name>
</gene>
<protein>
    <submittedName>
        <fullName evidence="1">Uncharacterized protein</fullName>
    </submittedName>
</protein>
<organism evidence="1 2">
    <name type="scientific">Eisenbergiella massiliensis</name>
    <dbReference type="NCBI Taxonomy" id="1720294"/>
    <lineage>
        <taxon>Bacteria</taxon>
        <taxon>Bacillati</taxon>
        <taxon>Bacillota</taxon>
        <taxon>Clostridia</taxon>
        <taxon>Lachnospirales</taxon>
        <taxon>Lachnospiraceae</taxon>
        <taxon>Eisenbergiella</taxon>
    </lineage>
</organism>
<dbReference type="RefSeq" id="WP_117545982.1">
    <property type="nucleotide sequence ID" value="NZ_QVLV01000040.1"/>
</dbReference>
<accession>A0A3E3HV12</accession>
<dbReference type="AlphaFoldDB" id="A0A3E3HV12"/>